<proteinExistence type="inferred from homology"/>
<keyword evidence="3" id="KW-0808">Transferase</keyword>
<keyword evidence="2" id="KW-1003">Cell membrane</keyword>
<feature type="transmembrane region" description="Helical" evidence="8">
    <location>
        <begin position="92"/>
        <end position="114"/>
    </location>
</feature>
<feature type="transmembrane region" description="Helical" evidence="8">
    <location>
        <begin position="284"/>
        <end position="302"/>
    </location>
</feature>
<evidence type="ECO:0000256" key="5">
    <source>
        <dbReference type="ARBA" id="ARBA00022989"/>
    </source>
</evidence>
<dbReference type="GO" id="GO:0005886">
    <property type="term" value="C:plasma membrane"/>
    <property type="evidence" value="ECO:0007669"/>
    <property type="project" value="UniProtKB-SubCell"/>
</dbReference>
<feature type="transmembrane region" description="Helical" evidence="8">
    <location>
        <begin position="169"/>
        <end position="190"/>
    </location>
</feature>
<sequence>MAVVERPDKRLLGVWAVAAIALLVVVHQRSSEGLLDLRVYRTGGEAWLRDLRLYADDFPKPLDGPPFPFTYPPLAAAIFSLFALVPFPAAVLVWTALGLVLLLVACVLSAWHVYGDARRALLVGVVVSTGALVLEPVWATFDFGQINLVIMGLVALDCLLPRTRWPRGLLIGFAAAIKLTPAVFVLFFLARGKWKPVLTAVASFVGFGLVGAVVAFEDTKQYWFHTLLDPARIGELGYAGNQSLRGLVNRLGLTGAAESVTWLLLSLGVAALAWVAVRRAREDVSALLAVSIAALLASPVSWTHHWVWVVPALVLLAGQRSAAGWVALVLVADLFVWAPLWLLPHDKGVEVGWNAWQQLVGNSYVLVAVAALVYLAVRRPAPATRLEPDVAPAATDR</sequence>
<evidence type="ECO:0000256" key="4">
    <source>
        <dbReference type="ARBA" id="ARBA00022692"/>
    </source>
</evidence>
<dbReference type="KEGG" id="apre:CNX65_27425"/>
<reference evidence="9" key="1">
    <citation type="submission" date="2017-09" db="EMBL/GenBank/DDBJ databases">
        <title>Complete Genome Sequence of ansamitocin-producing Bacterium Actinosynnema pretiosum X47.</title>
        <authorList>
            <person name="Cao G."/>
            <person name="Zong G."/>
            <person name="Zhong C."/>
            <person name="Fu J."/>
        </authorList>
    </citation>
    <scope>NUCLEOTIDE SEQUENCE [LARGE SCALE GENOMIC DNA]</scope>
    <source>
        <strain evidence="9">X47</strain>
    </source>
</reference>
<name>A0A290ZC44_9PSEU</name>
<feature type="transmembrane region" description="Helical" evidence="8">
    <location>
        <begin position="12"/>
        <end position="30"/>
    </location>
</feature>
<evidence type="ECO:0000256" key="2">
    <source>
        <dbReference type="ARBA" id="ARBA00022475"/>
    </source>
</evidence>
<evidence type="ECO:0000256" key="6">
    <source>
        <dbReference type="ARBA" id="ARBA00023136"/>
    </source>
</evidence>
<dbReference type="Pfam" id="PF09594">
    <property type="entry name" value="GT87"/>
    <property type="match status" value="1"/>
</dbReference>
<accession>A0A290ZC44</accession>
<keyword evidence="10" id="KW-1185">Reference proteome</keyword>
<feature type="transmembrane region" description="Helical" evidence="8">
    <location>
        <begin position="322"/>
        <end position="343"/>
    </location>
</feature>
<organism evidence="9 10">
    <name type="scientific">Actinosynnema pretiosum</name>
    <dbReference type="NCBI Taxonomy" id="42197"/>
    <lineage>
        <taxon>Bacteria</taxon>
        <taxon>Bacillati</taxon>
        <taxon>Actinomycetota</taxon>
        <taxon>Actinomycetes</taxon>
        <taxon>Pseudonocardiales</taxon>
        <taxon>Pseudonocardiaceae</taxon>
        <taxon>Actinosynnema</taxon>
    </lineage>
</organism>
<dbReference type="EMBL" id="CP023445">
    <property type="protein sequence ID" value="ATE56549.1"/>
    <property type="molecule type" value="Genomic_DNA"/>
</dbReference>
<keyword evidence="5 8" id="KW-1133">Transmembrane helix</keyword>
<evidence type="ECO:0000256" key="3">
    <source>
        <dbReference type="ARBA" id="ARBA00022679"/>
    </source>
</evidence>
<evidence type="ECO:0000256" key="8">
    <source>
        <dbReference type="SAM" id="Phobius"/>
    </source>
</evidence>
<dbReference type="InterPro" id="IPR018584">
    <property type="entry name" value="GT87"/>
</dbReference>
<evidence type="ECO:0000313" key="9">
    <source>
        <dbReference type="EMBL" id="ATE56549.1"/>
    </source>
</evidence>
<protein>
    <submittedName>
        <fullName evidence="9">Uncharacterized protein</fullName>
    </submittedName>
</protein>
<evidence type="ECO:0000256" key="1">
    <source>
        <dbReference type="ARBA" id="ARBA00004651"/>
    </source>
</evidence>
<evidence type="ECO:0000313" key="10">
    <source>
        <dbReference type="Proteomes" id="UP000218505"/>
    </source>
</evidence>
<dbReference type="Proteomes" id="UP000218505">
    <property type="component" value="Chromosome"/>
</dbReference>
<keyword evidence="4 8" id="KW-0812">Transmembrane</keyword>
<dbReference type="AlphaFoldDB" id="A0A290ZC44"/>
<comment type="similarity">
    <text evidence="7">Belongs to the glycosyltransferase 87 family.</text>
</comment>
<evidence type="ECO:0000256" key="7">
    <source>
        <dbReference type="ARBA" id="ARBA00024033"/>
    </source>
</evidence>
<feature type="transmembrane region" description="Helical" evidence="8">
    <location>
        <begin position="197"/>
        <end position="216"/>
    </location>
</feature>
<feature type="transmembrane region" description="Helical" evidence="8">
    <location>
        <begin position="355"/>
        <end position="377"/>
    </location>
</feature>
<feature type="transmembrane region" description="Helical" evidence="8">
    <location>
        <begin position="120"/>
        <end position="139"/>
    </location>
</feature>
<keyword evidence="6 8" id="KW-0472">Membrane</keyword>
<comment type="subcellular location">
    <subcellularLocation>
        <location evidence="1">Cell membrane</location>
        <topology evidence="1">Multi-pass membrane protein</topology>
    </subcellularLocation>
</comment>
<dbReference type="RefSeq" id="WP_096496327.1">
    <property type="nucleotide sequence ID" value="NZ_CP023445.1"/>
</dbReference>
<gene>
    <name evidence="9" type="ORF">CNX65_27425</name>
</gene>
<dbReference type="GO" id="GO:0016758">
    <property type="term" value="F:hexosyltransferase activity"/>
    <property type="evidence" value="ECO:0007669"/>
    <property type="project" value="InterPro"/>
</dbReference>
<feature type="transmembrane region" description="Helical" evidence="8">
    <location>
        <begin position="259"/>
        <end position="277"/>
    </location>
</feature>